<keyword evidence="2 6" id="KW-0808">Transferase</keyword>
<dbReference type="SUPFAM" id="SSF53613">
    <property type="entry name" value="Ribokinase-like"/>
    <property type="match status" value="1"/>
</dbReference>
<evidence type="ECO:0000313" key="9">
    <source>
        <dbReference type="EMBL" id="GAA1798191.1"/>
    </source>
</evidence>
<feature type="compositionally biased region" description="Polar residues" evidence="7">
    <location>
        <begin position="307"/>
        <end position="324"/>
    </location>
</feature>
<dbReference type="Gene3D" id="3.40.1190.20">
    <property type="match status" value="1"/>
</dbReference>
<comment type="similarity">
    <text evidence="1">Belongs to the carbohydrate kinase PfkB family.</text>
</comment>
<evidence type="ECO:0000256" key="4">
    <source>
        <dbReference type="ARBA" id="ARBA00022777"/>
    </source>
</evidence>
<gene>
    <name evidence="9" type="primary">pfkB</name>
    <name evidence="9" type="ORF">GCM10009811_22790</name>
</gene>
<sequence>MIVTLTLNPSLDLTYHLVEETLGSVDVHRTTASSVEASGKGVNVSRDLHAARVPTIAVLPTAGATGDHLTALLEAEGVDRVGIPVHGETRINTSLLLPQGRTIKVNGPGTPLTNDDLEKVLAQLDSTLADLYDGEHWLVIAGSLPASTEANVIGDLVRLARGRGIRTAVDASGAALREALEAGADLLAPNEIELAELSPGHTSVSNDVFTVGALARSLAQQHGIHLLVSMGSAGAIHTDGKSVLHGTGPVLLPVNTAGAGDAFLAGWLSSAGTPAERMARALAWGRSACLCPTTVDPQPGSRGTEGITVTQLSVSPTPTEKSTP</sequence>
<evidence type="ECO:0000256" key="1">
    <source>
        <dbReference type="ARBA" id="ARBA00010688"/>
    </source>
</evidence>
<dbReference type="PIRSF" id="PIRSF000535">
    <property type="entry name" value="1PFK/6PFK/LacC"/>
    <property type="match status" value="1"/>
</dbReference>
<keyword evidence="4" id="KW-0418">Kinase</keyword>
<feature type="region of interest" description="Disordered" evidence="7">
    <location>
        <begin position="295"/>
        <end position="324"/>
    </location>
</feature>
<evidence type="ECO:0000256" key="7">
    <source>
        <dbReference type="SAM" id="MobiDB-lite"/>
    </source>
</evidence>
<evidence type="ECO:0000259" key="8">
    <source>
        <dbReference type="Pfam" id="PF00294"/>
    </source>
</evidence>
<organism evidence="9 10">
    <name type="scientific">Nostocoides veronense</name>
    <dbReference type="NCBI Taxonomy" id="330836"/>
    <lineage>
        <taxon>Bacteria</taxon>
        <taxon>Bacillati</taxon>
        <taxon>Actinomycetota</taxon>
        <taxon>Actinomycetes</taxon>
        <taxon>Micrococcales</taxon>
        <taxon>Intrasporangiaceae</taxon>
        <taxon>Nostocoides</taxon>
    </lineage>
</organism>
<reference evidence="10" key="1">
    <citation type="journal article" date="2019" name="Int. J. Syst. Evol. Microbiol.">
        <title>The Global Catalogue of Microorganisms (GCM) 10K type strain sequencing project: providing services to taxonomists for standard genome sequencing and annotation.</title>
        <authorList>
            <consortium name="The Broad Institute Genomics Platform"/>
            <consortium name="The Broad Institute Genome Sequencing Center for Infectious Disease"/>
            <person name="Wu L."/>
            <person name="Ma J."/>
        </authorList>
    </citation>
    <scope>NUCLEOTIDE SEQUENCE [LARGE SCALE GENOMIC DNA]</scope>
    <source>
        <strain evidence="10">JCM 15592</strain>
    </source>
</reference>
<dbReference type="EMBL" id="BAAAPO010000037">
    <property type="protein sequence ID" value="GAA1798191.1"/>
    <property type="molecule type" value="Genomic_DNA"/>
</dbReference>
<name>A0ABP4Y0N1_9MICO</name>
<evidence type="ECO:0000256" key="2">
    <source>
        <dbReference type="ARBA" id="ARBA00022679"/>
    </source>
</evidence>
<dbReference type="InterPro" id="IPR011611">
    <property type="entry name" value="PfkB_dom"/>
</dbReference>
<evidence type="ECO:0000256" key="6">
    <source>
        <dbReference type="PIRNR" id="PIRNR000535"/>
    </source>
</evidence>
<protein>
    <submittedName>
        <fullName evidence="9">1-phosphofructokinase</fullName>
    </submittedName>
</protein>
<feature type="domain" description="Carbohydrate kinase PfkB" evidence="8">
    <location>
        <begin position="6"/>
        <end position="270"/>
    </location>
</feature>
<keyword evidence="3" id="KW-0547">Nucleotide-binding</keyword>
<dbReference type="RefSeq" id="WP_344085221.1">
    <property type="nucleotide sequence ID" value="NZ_BAAAPO010000037.1"/>
</dbReference>
<keyword evidence="5" id="KW-0067">ATP-binding</keyword>
<accession>A0ABP4Y0N1</accession>
<dbReference type="PANTHER" id="PTHR46566">
    <property type="entry name" value="1-PHOSPHOFRUCTOKINASE-RELATED"/>
    <property type="match status" value="1"/>
</dbReference>
<comment type="caution">
    <text evidence="9">The sequence shown here is derived from an EMBL/GenBank/DDBJ whole genome shotgun (WGS) entry which is preliminary data.</text>
</comment>
<dbReference type="Proteomes" id="UP001499938">
    <property type="component" value="Unassembled WGS sequence"/>
</dbReference>
<dbReference type="PANTHER" id="PTHR46566:SF5">
    <property type="entry name" value="1-PHOSPHOFRUCTOKINASE"/>
    <property type="match status" value="1"/>
</dbReference>
<keyword evidence="10" id="KW-1185">Reference proteome</keyword>
<proteinExistence type="inferred from homology"/>
<dbReference type="InterPro" id="IPR029056">
    <property type="entry name" value="Ribokinase-like"/>
</dbReference>
<dbReference type="InterPro" id="IPR017583">
    <property type="entry name" value="Tagatose/fructose_Pkinase"/>
</dbReference>
<evidence type="ECO:0000313" key="10">
    <source>
        <dbReference type="Proteomes" id="UP001499938"/>
    </source>
</evidence>
<evidence type="ECO:0000256" key="3">
    <source>
        <dbReference type="ARBA" id="ARBA00022741"/>
    </source>
</evidence>
<dbReference type="Pfam" id="PF00294">
    <property type="entry name" value="PfkB"/>
    <property type="match status" value="1"/>
</dbReference>
<evidence type="ECO:0000256" key="5">
    <source>
        <dbReference type="ARBA" id="ARBA00022840"/>
    </source>
</evidence>
<dbReference type="NCBIfam" id="TIGR03168">
    <property type="entry name" value="1-PFK"/>
    <property type="match status" value="1"/>
</dbReference>
<dbReference type="CDD" id="cd01164">
    <property type="entry name" value="FruK_PfkB_like"/>
    <property type="match status" value="1"/>
</dbReference>